<sequence>MAIFLTGATGFIGSAVLRQLRAQGREVVALVRNADQIPAIESTGARAVLGTLTDREVISHLALESDGVIHLAAHDSDAAAVDDAFVSAVFSGLEGSDKPYVHTGGAWVFGSGASITESTPFDPPAITAWRLPIEARVRSAEGIKTTIIAPGIVFGQGRGIPSVIQDAPRGSGVAPALALVGSGEQHWTTVFVDDLAELYLLAFDLADAGSYYIGASGQNPTVRELGEAAASAAGLDGRVTPSSVEETRARLGAPFADALMLDQQATGSAARIDLGWEPNGPSLVDELRAGTYLG</sequence>
<dbReference type="Pfam" id="PF01370">
    <property type="entry name" value="Epimerase"/>
    <property type="match status" value="1"/>
</dbReference>
<dbReference type="RefSeq" id="WP_259510593.1">
    <property type="nucleotide sequence ID" value="NZ_JANLCM010000003.1"/>
</dbReference>
<protein>
    <submittedName>
        <fullName evidence="2">NAD-dependent epimerase/dehydratase family protein</fullName>
    </submittedName>
</protein>
<dbReference type="InterPro" id="IPR051783">
    <property type="entry name" value="NAD(P)-dependent_oxidoreduct"/>
</dbReference>
<dbReference type="PANTHER" id="PTHR48079">
    <property type="entry name" value="PROTEIN YEEZ"/>
    <property type="match status" value="1"/>
</dbReference>
<evidence type="ECO:0000313" key="2">
    <source>
        <dbReference type="EMBL" id="MCS5720302.1"/>
    </source>
</evidence>
<dbReference type="SUPFAM" id="SSF51735">
    <property type="entry name" value="NAD(P)-binding Rossmann-fold domains"/>
    <property type="match status" value="1"/>
</dbReference>
<dbReference type="EMBL" id="JANLCM010000003">
    <property type="protein sequence ID" value="MCS5720302.1"/>
    <property type="molecule type" value="Genomic_DNA"/>
</dbReference>
<reference evidence="2" key="1">
    <citation type="submission" date="2022-08" db="EMBL/GenBank/DDBJ databases">
        <authorList>
            <person name="Deng Y."/>
            <person name="Han X.-F."/>
            <person name="Zhang Y.-Q."/>
        </authorList>
    </citation>
    <scope>NUCLEOTIDE SEQUENCE</scope>
    <source>
        <strain evidence="2">CPCC 205763</strain>
    </source>
</reference>
<feature type="domain" description="NAD-dependent epimerase/dehydratase" evidence="1">
    <location>
        <begin position="3"/>
        <end position="209"/>
    </location>
</feature>
<comment type="caution">
    <text evidence="2">The sequence shown here is derived from an EMBL/GenBank/DDBJ whole genome shotgun (WGS) entry which is preliminary data.</text>
</comment>
<proteinExistence type="predicted"/>
<name>A0ABT2GXK2_9MICO</name>
<dbReference type="PANTHER" id="PTHR48079:SF6">
    <property type="entry name" value="NAD(P)-BINDING DOMAIN-CONTAINING PROTEIN-RELATED"/>
    <property type="match status" value="1"/>
</dbReference>
<accession>A0ABT2GXK2</accession>
<evidence type="ECO:0000313" key="3">
    <source>
        <dbReference type="Proteomes" id="UP001165584"/>
    </source>
</evidence>
<evidence type="ECO:0000259" key="1">
    <source>
        <dbReference type="Pfam" id="PF01370"/>
    </source>
</evidence>
<dbReference type="InterPro" id="IPR001509">
    <property type="entry name" value="Epimerase_deHydtase"/>
</dbReference>
<dbReference type="Proteomes" id="UP001165584">
    <property type="component" value="Unassembled WGS sequence"/>
</dbReference>
<organism evidence="2 3">
    <name type="scientific">Herbiconiux aconitum</name>
    <dbReference type="NCBI Taxonomy" id="2970913"/>
    <lineage>
        <taxon>Bacteria</taxon>
        <taxon>Bacillati</taxon>
        <taxon>Actinomycetota</taxon>
        <taxon>Actinomycetes</taxon>
        <taxon>Micrococcales</taxon>
        <taxon>Microbacteriaceae</taxon>
        <taxon>Herbiconiux</taxon>
    </lineage>
</organism>
<dbReference type="InterPro" id="IPR036291">
    <property type="entry name" value="NAD(P)-bd_dom_sf"/>
</dbReference>
<gene>
    <name evidence="2" type="ORF">N1027_19425</name>
</gene>
<keyword evidence="3" id="KW-1185">Reference proteome</keyword>
<dbReference type="Gene3D" id="3.40.50.720">
    <property type="entry name" value="NAD(P)-binding Rossmann-like Domain"/>
    <property type="match status" value="1"/>
</dbReference>